<keyword evidence="5" id="KW-0472">Membrane</keyword>
<feature type="compositionally biased region" description="Polar residues" evidence="6">
    <location>
        <begin position="11"/>
        <end position="20"/>
    </location>
</feature>
<reference evidence="7" key="1">
    <citation type="journal article" date="2019" name="G3 (Bethesda)">
        <title>Genome Assemblies of Two Rare Opportunistic Yeast Pathogens: Diutina rugosa (syn. Candida rugosa) and Trichomonascus ciferrii (syn. Candida ciferrii).</title>
        <authorList>
            <person name="Mixao V."/>
            <person name="Saus E."/>
            <person name="Hansen A.P."/>
            <person name="Lass-Florl C."/>
            <person name="Gabaldon T."/>
        </authorList>
    </citation>
    <scope>NUCLEOTIDE SEQUENCE</scope>
    <source>
        <strain evidence="7">CBS 4856</strain>
    </source>
</reference>
<dbReference type="PANTHER" id="PTHR31123">
    <property type="entry name" value="ACCUMULATION OF DYADS PROTEIN 2-RELATED"/>
    <property type="match status" value="1"/>
</dbReference>
<comment type="similarity">
    <text evidence="2">Belongs to the acetate uptake transporter (AceTr) (TC 2.A.96) family.</text>
</comment>
<evidence type="ECO:0000256" key="6">
    <source>
        <dbReference type="SAM" id="MobiDB-lite"/>
    </source>
</evidence>
<dbReference type="InterPro" id="IPR051633">
    <property type="entry name" value="AceTr"/>
</dbReference>
<dbReference type="VEuPathDB" id="FungiDB:TRICI_006612"/>
<gene>
    <name evidence="7" type="ORF">TRICI_006612</name>
</gene>
<evidence type="ECO:0000313" key="8">
    <source>
        <dbReference type="Proteomes" id="UP000761534"/>
    </source>
</evidence>
<dbReference type="InterPro" id="IPR000791">
    <property type="entry name" value="Gpr1/Fun34/SatP-like"/>
</dbReference>
<dbReference type="Pfam" id="PF01184">
    <property type="entry name" value="Gpr1_Fun34_YaaH"/>
    <property type="match status" value="1"/>
</dbReference>
<dbReference type="AlphaFoldDB" id="A0A642UG44"/>
<name>A0A642UG44_9ASCO</name>
<dbReference type="GO" id="GO:0015123">
    <property type="term" value="F:acetate transmembrane transporter activity"/>
    <property type="evidence" value="ECO:0007669"/>
    <property type="project" value="TreeGrafter"/>
</dbReference>
<protein>
    <submittedName>
        <fullName evidence="7">Uncharacterized protein</fullName>
    </submittedName>
</protein>
<evidence type="ECO:0000313" key="7">
    <source>
        <dbReference type="EMBL" id="KAA8898294.1"/>
    </source>
</evidence>
<sequence>MDQDLERNAIPSPNHSASNDKINRVYYTEGPPNSHYVSQVPNAPFEKLGNPGPLGLFSFAVTTFMLGLFKCGAGLPDNNPAGDVGPDNAVLGTGLFMGGIAQFAAGMWEIRVGNSFGGTLHTS</sequence>
<dbReference type="PANTHER" id="PTHR31123:SF1">
    <property type="entry name" value="ACCUMULATION OF DYADS PROTEIN 2-RELATED"/>
    <property type="match status" value="1"/>
</dbReference>
<evidence type="ECO:0000256" key="4">
    <source>
        <dbReference type="ARBA" id="ARBA00022989"/>
    </source>
</evidence>
<keyword evidence="3" id="KW-0812">Transmembrane</keyword>
<comment type="subcellular location">
    <subcellularLocation>
        <location evidence="1">Membrane</location>
        <topology evidence="1">Multi-pass membrane protein</topology>
    </subcellularLocation>
</comment>
<accession>A0A642UG44</accession>
<evidence type="ECO:0000256" key="2">
    <source>
        <dbReference type="ARBA" id="ARBA00005587"/>
    </source>
</evidence>
<proteinExistence type="inferred from homology"/>
<feature type="region of interest" description="Disordered" evidence="6">
    <location>
        <begin position="1"/>
        <end position="27"/>
    </location>
</feature>
<dbReference type="GO" id="GO:0005886">
    <property type="term" value="C:plasma membrane"/>
    <property type="evidence" value="ECO:0007669"/>
    <property type="project" value="TreeGrafter"/>
</dbReference>
<dbReference type="EMBL" id="SWFS01000548">
    <property type="protein sequence ID" value="KAA8898294.1"/>
    <property type="molecule type" value="Genomic_DNA"/>
</dbReference>
<evidence type="ECO:0000256" key="3">
    <source>
        <dbReference type="ARBA" id="ARBA00022692"/>
    </source>
</evidence>
<keyword evidence="4" id="KW-1133">Transmembrane helix</keyword>
<dbReference type="OrthoDB" id="3648309at2759"/>
<evidence type="ECO:0000256" key="1">
    <source>
        <dbReference type="ARBA" id="ARBA00004141"/>
    </source>
</evidence>
<dbReference type="Proteomes" id="UP000761534">
    <property type="component" value="Unassembled WGS sequence"/>
</dbReference>
<organism evidence="7 8">
    <name type="scientific">Trichomonascus ciferrii</name>
    <dbReference type="NCBI Taxonomy" id="44093"/>
    <lineage>
        <taxon>Eukaryota</taxon>
        <taxon>Fungi</taxon>
        <taxon>Dikarya</taxon>
        <taxon>Ascomycota</taxon>
        <taxon>Saccharomycotina</taxon>
        <taxon>Dipodascomycetes</taxon>
        <taxon>Dipodascales</taxon>
        <taxon>Trichomonascaceae</taxon>
        <taxon>Trichomonascus</taxon>
        <taxon>Trichomonascus ciferrii complex</taxon>
    </lineage>
</organism>
<comment type="caution">
    <text evidence="7">The sequence shown here is derived from an EMBL/GenBank/DDBJ whole genome shotgun (WGS) entry which is preliminary data.</text>
</comment>
<evidence type="ECO:0000256" key="5">
    <source>
        <dbReference type="ARBA" id="ARBA00023136"/>
    </source>
</evidence>
<keyword evidence="8" id="KW-1185">Reference proteome</keyword>